<dbReference type="InterPro" id="IPR011009">
    <property type="entry name" value="Kinase-like_dom_sf"/>
</dbReference>
<evidence type="ECO:0000313" key="3">
    <source>
        <dbReference type="Proteomes" id="UP000053593"/>
    </source>
</evidence>
<dbReference type="HOGENOM" id="CLU_053876_1_0_1"/>
<gene>
    <name evidence="2" type="ORF">GYMLUDRAFT_62419</name>
</gene>
<dbReference type="Gene3D" id="3.90.1200.10">
    <property type="match status" value="1"/>
</dbReference>
<name>A0A0D0AYC7_9AGAR</name>
<dbReference type="Proteomes" id="UP000053593">
    <property type="component" value="Unassembled WGS sequence"/>
</dbReference>
<dbReference type="InterPro" id="IPR002575">
    <property type="entry name" value="Aminoglycoside_PTrfase"/>
</dbReference>
<organism evidence="2 3">
    <name type="scientific">Collybiopsis luxurians FD-317 M1</name>
    <dbReference type="NCBI Taxonomy" id="944289"/>
    <lineage>
        <taxon>Eukaryota</taxon>
        <taxon>Fungi</taxon>
        <taxon>Dikarya</taxon>
        <taxon>Basidiomycota</taxon>
        <taxon>Agaricomycotina</taxon>
        <taxon>Agaricomycetes</taxon>
        <taxon>Agaricomycetidae</taxon>
        <taxon>Agaricales</taxon>
        <taxon>Marasmiineae</taxon>
        <taxon>Omphalotaceae</taxon>
        <taxon>Collybiopsis</taxon>
        <taxon>Collybiopsis luxurians</taxon>
    </lineage>
</organism>
<dbReference type="InterPro" id="IPR051678">
    <property type="entry name" value="AGP_Transferase"/>
</dbReference>
<evidence type="ECO:0000313" key="2">
    <source>
        <dbReference type="EMBL" id="KIK55660.1"/>
    </source>
</evidence>
<sequence length="280" mass="31911">MRFLKEHSTIPVPWIYGYDADQDGRVGGRFAVMEYVDGRRVDHVWDTLTTAQREQLVLSLADLWAQLMRQSFNLIGSLYQNADGKFFVGPMTFLPTNNYFAVSAPDEAKCGPFTTTAAWLEASARQDLAYKLSLSPPNEASARIDAVLDLIRSSHDLESSRQWSASQLSIEHVDFSTHNVLVSRTDPTVILTVLDWEGARIVPMWAMNPSFRWPHSSDELENKHLRVLMRNRISSQVPGWEAAIGDKCRYLRMLYQKAKLSDRDPRIICPDVLFMSDDNI</sequence>
<dbReference type="AlphaFoldDB" id="A0A0D0AYC7"/>
<keyword evidence="3" id="KW-1185">Reference proteome</keyword>
<reference evidence="2 3" key="1">
    <citation type="submission" date="2014-04" db="EMBL/GenBank/DDBJ databases">
        <title>Evolutionary Origins and Diversification of the Mycorrhizal Mutualists.</title>
        <authorList>
            <consortium name="DOE Joint Genome Institute"/>
            <consortium name="Mycorrhizal Genomics Consortium"/>
            <person name="Kohler A."/>
            <person name="Kuo A."/>
            <person name="Nagy L.G."/>
            <person name="Floudas D."/>
            <person name="Copeland A."/>
            <person name="Barry K.W."/>
            <person name="Cichocki N."/>
            <person name="Veneault-Fourrey C."/>
            <person name="LaButti K."/>
            <person name="Lindquist E.A."/>
            <person name="Lipzen A."/>
            <person name="Lundell T."/>
            <person name="Morin E."/>
            <person name="Murat C."/>
            <person name="Riley R."/>
            <person name="Ohm R."/>
            <person name="Sun H."/>
            <person name="Tunlid A."/>
            <person name="Henrissat B."/>
            <person name="Grigoriev I.V."/>
            <person name="Hibbett D.S."/>
            <person name="Martin F."/>
        </authorList>
    </citation>
    <scope>NUCLEOTIDE SEQUENCE [LARGE SCALE GENOMIC DNA]</scope>
    <source>
        <strain evidence="2 3">FD-317 M1</strain>
    </source>
</reference>
<dbReference type="PANTHER" id="PTHR21310:SF13">
    <property type="entry name" value="AMINOGLYCOSIDE PHOSPHOTRANSFERASE DOMAIN-CONTAINING PROTEIN"/>
    <property type="match status" value="1"/>
</dbReference>
<dbReference type="Pfam" id="PF01636">
    <property type="entry name" value="APH"/>
    <property type="match status" value="1"/>
</dbReference>
<proteinExistence type="predicted"/>
<dbReference type="OrthoDB" id="10003767at2759"/>
<accession>A0A0D0AYC7</accession>
<evidence type="ECO:0000259" key="1">
    <source>
        <dbReference type="Pfam" id="PF01636"/>
    </source>
</evidence>
<dbReference type="PANTHER" id="PTHR21310">
    <property type="entry name" value="AMINOGLYCOSIDE PHOSPHOTRANSFERASE-RELATED-RELATED"/>
    <property type="match status" value="1"/>
</dbReference>
<protein>
    <recommendedName>
        <fullName evidence="1">Aminoglycoside phosphotransferase domain-containing protein</fullName>
    </recommendedName>
</protein>
<feature type="domain" description="Aminoglycoside phosphotransferase" evidence="1">
    <location>
        <begin position="1"/>
        <end position="205"/>
    </location>
</feature>
<dbReference type="EMBL" id="KN834804">
    <property type="protein sequence ID" value="KIK55660.1"/>
    <property type="molecule type" value="Genomic_DNA"/>
</dbReference>
<dbReference type="SUPFAM" id="SSF56112">
    <property type="entry name" value="Protein kinase-like (PK-like)"/>
    <property type="match status" value="1"/>
</dbReference>